<keyword evidence="2" id="KW-1185">Reference proteome</keyword>
<name>A0A1J8Q6V1_9AGAM</name>
<evidence type="ECO:0000313" key="2">
    <source>
        <dbReference type="Proteomes" id="UP000183567"/>
    </source>
</evidence>
<reference evidence="1 2" key="1">
    <citation type="submission" date="2016-03" db="EMBL/GenBank/DDBJ databases">
        <title>Comparative genomics of the ectomycorrhizal sister species Rhizopogon vinicolor and Rhizopogon vesiculosus (Basidiomycota: Boletales) reveals a divergence of the mating type B locus.</title>
        <authorList>
            <person name="Mujic A.B."/>
            <person name="Kuo A."/>
            <person name="Tritt A."/>
            <person name="Lipzen A."/>
            <person name="Chen C."/>
            <person name="Johnson J."/>
            <person name="Sharma A."/>
            <person name="Barry K."/>
            <person name="Grigoriev I.V."/>
            <person name="Spatafora J.W."/>
        </authorList>
    </citation>
    <scope>NUCLEOTIDE SEQUENCE [LARGE SCALE GENOMIC DNA]</scope>
    <source>
        <strain evidence="1 2">AM-OR11-056</strain>
    </source>
</reference>
<protein>
    <submittedName>
        <fullName evidence="1">Uncharacterized protein</fullName>
    </submittedName>
</protein>
<dbReference type="Proteomes" id="UP000183567">
    <property type="component" value="Unassembled WGS sequence"/>
</dbReference>
<accession>A0A1J8Q6V1</accession>
<sequence length="137" mass="15745">MDHKVVYDFWCVSSSLSNSSRIYAFGRRLDSQLYEHVKALTGPGGTADEPQATVETLTAPLYDCLWNDGGDQCSFTAGTVTSVVNHISTYHLRGHPQYDNHVQCLCRDCPLGRLIRRDTIRRHIREIHYADKYRRRD</sequence>
<comment type="caution">
    <text evidence="1">The sequence shown here is derived from an EMBL/GenBank/DDBJ whole genome shotgun (WGS) entry which is preliminary data.</text>
</comment>
<evidence type="ECO:0000313" key="1">
    <source>
        <dbReference type="EMBL" id="OJA17366.1"/>
    </source>
</evidence>
<gene>
    <name evidence="1" type="ORF">AZE42_03897</name>
</gene>
<dbReference type="AlphaFoldDB" id="A0A1J8Q6V1"/>
<dbReference type="EMBL" id="LVVM01002044">
    <property type="protein sequence ID" value="OJA17366.1"/>
    <property type="molecule type" value="Genomic_DNA"/>
</dbReference>
<dbReference type="OrthoDB" id="2647642at2759"/>
<proteinExistence type="predicted"/>
<organism evidence="1 2">
    <name type="scientific">Rhizopogon vesiculosus</name>
    <dbReference type="NCBI Taxonomy" id="180088"/>
    <lineage>
        <taxon>Eukaryota</taxon>
        <taxon>Fungi</taxon>
        <taxon>Dikarya</taxon>
        <taxon>Basidiomycota</taxon>
        <taxon>Agaricomycotina</taxon>
        <taxon>Agaricomycetes</taxon>
        <taxon>Agaricomycetidae</taxon>
        <taxon>Boletales</taxon>
        <taxon>Suillineae</taxon>
        <taxon>Rhizopogonaceae</taxon>
        <taxon>Rhizopogon</taxon>
    </lineage>
</organism>